<dbReference type="RefSeq" id="XP_025342541.1">
    <property type="nucleotide sequence ID" value="XM_025484326.1"/>
</dbReference>
<dbReference type="GeneID" id="37005916"/>
<dbReference type="InterPro" id="IPR019999">
    <property type="entry name" value="Anth_synth_I-like"/>
</dbReference>
<dbReference type="SUPFAM" id="SSF52317">
    <property type="entry name" value="Class I glutamine amidotransferase-like"/>
    <property type="match status" value="1"/>
</dbReference>
<feature type="domain" description="Anthranilate synthase component I N-terminal" evidence="12">
    <location>
        <begin position="259"/>
        <end position="412"/>
    </location>
</feature>
<comment type="similarity">
    <text evidence="3">In the C-terminal section; belongs to the anthranilate synthase component I family.</text>
</comment>
<evidence type="ECO:0000256" key="5">
    <source>
        <dbReference type="ARBA" id="ARBA00022679"/>
    </source>
</evidence>
<name>A0A2V1AXM5_9ASCO</name>
<evidence type="ECO:0000256" key="3">
    <source>
        <dbReference type="ARBA" id="ARBA00005970"/>
    </source>
</evidence>
<dbReference type="PRINTS" id="PR00097">
    <property type="entry name" value="ANTSNTHASEII"/>
</dbReference>
<keyword evidence="6" id="KW-0289">Folate biosynthesis</keyword>
<keyword evidence="5" id="KW-0808">Transferase</keyword>
<evidence type="ECO:0000256" key="2">
    <source>
        <dbReference type="ARBA" id="ARBA00005009"/>
    </source>
</evidence>
<gene>
    <name evidence="13" type="ORF">CXQ85_000583</name>
</gene>
<dbReference type="CDD" id="cd01743">
    <property type="entry name" value="GATase1_Anthranilate_Synthase"/>
    <property type="match status" value="1"/>
</dbReference>
<comment type="catalytic activity">
    <reaction evidence="1">
        <text>chorismate + L-glutamine = 4-amino-4-deoxychorismate + L-glutamate</text>
        <dbReference type="Rhea" id="RHEA:11672"/>
        <dbReference type="ChEBI" id="CHEBI:29748"/>
        <dbReference type="ChEBI" id="CHEBI:29985"/>
        <dbReference type="ChEBI" id="CHEBI:58359"/>
        <dbReference type="ChEBI" id="CHEBI:58406"/>
        <dbReference type="EC" id="2.6.1.85"/>
    </reaction>
</comment>
<dbReference type="InterPro" id="IPR005801">
    <property type="entry name" value="ADC_synthase"/>
</dbReference>
<dbReference type="NCBIfam" id="TIGR01823">
    <property type="entry name" value="PabB-fungal"/>
    <property type="match status" value="1"/>
</dbReference>
<dbReference type="PRINTS" id="PR00096">
    <property type="entry name" value="GATASE"/>
</dbReference>
<evidence type="ECO:0000256" key="8">
    <source>
        <dbReference type="ARBA" id="ARBA00031329"/>
    </source>
</evidence>
<evidence type="ECO:0000256" key="9">
    <source>
        <dbReference type="ARBA" id="ARBA00031904"/>
    </source>
</evidence>
<dbReference type="AlphaFoldDB" id="A0A2V1AXM5"/>
<evidence type="ECO:0000256" key="1">
    <source>
        <dbReference type="ARBA" id="ARBA00001000"/>
    </source>
</evidence>
<dbReference type="EMBL" id="PKFO01000005">
    <property type="protein sequence ID" value="PVH21601.1"/>
    <property type="molecule type" value="Genomic_DNA"/>
</dbReference>
<dbReference type="Pfam" id="PF04715">
    <property type="entry name" value="Anth_synt_I_N"/>
    <property type="match status" value="1"/>
</dbReference>
<dbReference type="InterPro" id="IPR006221">
    <property type="entry name" value="TrpG/PapA_dom"/>
</dbReference>
<evidence type="ECO:0000259" key="10">
    <source>
        <dbReference type="Pfam" id="PF00117"/>
    </source>
</evidence>
<evidence type="ECO:0000259" key="12">
    <source>
        <dbReference type="Pfam" id="PF04715"/>
    </source>
</evidence>
<dbReference type="NCBIfam" id="TIGR00566">
    <property type="entry name" value="trpG_papA"/>
    <property type="match status" value="1"/>
</dbReference>
<dbReference type="VEuPathDB" id="FungiDB:CXQ85_000583"/>
<comment type="caution">
    <text evidence="13">The sequence shown here is derived from an EMBL/GenBank/DDBJ whole genome shotgun (WGS) entry which is preliminary data.</text>
</comment>
<dbReference type="STRING" id="45357.A0A2V1AXM5"/>
<keyword evidence="7" id="KW-0315">Glutamine amidotransferase</keyword>
<dbReference type="GO" id="GO:0046656">
    <property type="term" value="P:folic acid biosynthetic process"/>
    <property type="evidence" value="ECO:0007669"/>
    <property type="project" value="UniProtKB-KW"/>
</dbReference>
<feature type="domain" description="Chorismate-utilising enzyme C-terminal" evidence="11">
    <location>
        <begin position="467"/>
        <end position="741"/>
    </location>
</feature>
<dbReference type="Pfam" id="PF00117">
    <property type="entry name" value="GATase"/>
    <property type="match status" value="1"/>
</dbReference>
<dbReference type="PANTHER" id="PTHR11236">
    <property type="entry name" value="AMINOBENZOATE/ANTHRANILATE SYNTHASE"/>
    <property type="match status" value="1"/>
</dbReference>
<feature type="domain" description="Glutamine amidotransferase" evidence="10">
    <location>
        <begin position="3"/>
        <end position="201"/>
    </location>
</feature>
<dbReference type="InterPro" id="IPR015890">
    <property type="entry name" value="Chorismate_C"/>
</dbReference>
<proteinExistence type="inferred from homology"/>
<sequence length="750" mass="84415">MILLIDSYDSFSNNLRRLIERETKDQVIVVQNDFIGPQEYETCFKDWISKFDYIVIGPGPGNPANNLDVGVISWLFNYFKSHPDECIPVLGVCLGFQSLCYAFGNDIKELDQVRHGQMFTIVPKACNIFGDNPVPFESVRYHSLGISVDDLNGEIIPLATCQDPPMQIVMAGCHRNLPLYGVQYHPESICSEKGDELVRQFHQAAHTFNRSHNRPLCQKSAGFSSDIPHISKVCEDLQEEDKVSLSVYGSQIELGDRAVSPVDLSDSLRKVGQDIFLLNSASDPGDWSIIGLPIAGHSEVITHSLDCPNIVRINKHSESASSEIAVSSVWDYLKQRMQRHIISRVDAERKFSHLTKRPSPFYGGFIGLISYEEGQYVKHADYDSLCEGPTPDVKLIFIERFLLYDHATSEWALLSIKPNDESWVCSFEALIQGLDILKLSESNVPASVKDFCGDHDAAKLDFDFPDRNIYGKQFKACQDYLHSGDSYELCLTTQSKVRVPSHIDPWDMYKILTLHKNPSPYSSFMCFDDCVLLSSSPERFLSWKNETAESDSKYVELRPIKGTVRNDGVVTMTEAEALLKTPKEMGENLMIVDLIRHDLDPFVSDVNVTSLMSVERYKTVYQLVSVIGGSIRKSSGLDVLSQSLPPGSMTGAPKKRSIQLLEEIESLQISSNNGRRGIYSGVAGYWSITDEADWSVTIRSMYHYKNDRDNSTTHNIWRIGAGGAITVLSEEEAEWDEMKLKLLSTLQIFR</sequence>
<dbReference type="InterPro" id="IPR006805">
    <property type="entry name" value="Anth_synth_I_N"/>
</dbReference>
<dbReference type="GO" id="GO:0005737">
    <property type="term" value="C:cytoplasm"/>
    <property type="evidence" value="ECO:0007669"/>
    <property type="project" value="TreeGrafter"/>
</dbReference>
<dbReference type="Gene3D" id="3.60.120.10">
    <property type="entry name" value="Anthranilate synthase"/>
    <property type="match status" value="1"/>
</dbReference>
<evidence type="ECO:0000313" key="14">
    <source>
        <dbReference type="Proteomes" id="UP000244309"/>
    </source>
</evidence>
<comment type="pathway">
    <text evidence="2">Cofactor biosynthesis; tetrahydrofolate biosynthesis; 4-aminobenzoate from chorismate: step 1/2.</text>
</comment>
<evidence type="ECO:0000256" key="7">
    <source>
        <dbReference type="ARBA" id="ARBA00022962"/>
    </source>
</evidence>
<dbReference type="EC" id="2.6.1.85" evidence="4"/>
<dbReference type="InterPro" id="IPR017926">
    <property type="entry name" value="GATASE"/>
</dbReference>
<accession>A0A2V1AXM5</accession>
<dbReference type="GO" id="GO:0046820">
    <property type="term" value="F:4-amino-4-deoxychorismate synthase activity"/>
    <property type="evidence" value="ECO:0007669"/>
    <property type="project" value="UniProtKB-EC"/>
</dbReference>
<evidence type="ECO:0000313" key="13">
    <source>
        <dbReference type="EMBL" id="PVH21601.1"/>
    </source>
</evidence>
<protein>
    <recommendedName>
        <fullName evidence="4">aminodeoxychorismate synthase</fullName>
        <ecNumber evidence="4">2.6.1.85</ecNumber>
    </recommendedName>
    <alternativeName>
        <fullName evidence="8">Para-aminobenzoate synthase</fullName>
    </alternativeName>
    <alternativeName>
        <fullName evidence="9">p-aminobenzoic acid synthase</fullName>
    </alternativeName>
</protein>
<dbReference type="InterPro" id="IPR029062">
    <property type="entry name" value="Class_I_gatase-like"/>
</dbReference>
<dbReference type="InterPro" id="IPR010117">
    <property type="entry name" value="PabB_fungal"/>
</dbReference>
<dbReference type="GO" id="GO:0046654">
    <property type="term" value="P:tetrahydrofolate biosynthetic process"/>
    <property type="evidence" value="ECO:0007669"/>
    <property type="project" value="UniProtKB-UniPathway"/>
</dbReference>
<evidence type="ECO:0000259" key="11">
    <source>
        <dbReference type="Pfam" id="PF00425"/>
    </source>
</evidence>
<reference evidence="13 14" key="1">
    <citation type="submission" date="2017-12" db="EMBL/GenBank/DDBJ databases">
        <title>Genome Sequence of a Multidrug-Resistant Candida haemulonii Isolate from a Patient with Chronic Leg Ulcers in Israel.</title>
        <authorList>
            <person name="Chow N.A."/>
            <person name="Gade L."/>
            <person name="Batra D."/>
            <person name="Rowe L.A."/>
            <person name="Ben-Ami R."/>
            <person name="Loparev V.N."/>
            <person name="Litvintseva A.P."/>
        </authorList>
    </citation>
    <scope>NUCLEOTIDE SEQUENCE [LARGE SCALE GENOMIC DNA]</scope>
    <source>
        <strain evidence="13 14">B11899</strain>
    </source>
</reference>
<evidence type="ECO:0000256" key="6">
    <source>
        <dbReference type="ARBA" id="ARBA00022909"/>
    </source>
</evidence>
<dbReference type="Pfam" id="PF00425">
    <property type="entry name" value="Chorismate_bind"/>
    <property type="match status" value="1"/>
</dbReference>
<dbReference type="OrthoDB" id="64220at2759"/>
<dbReference type="GO" id="GO:0008153">
    <property type="term" value="P:4-aminobenzoate biosynthetic process"/>
    <property type="evidence" value="ECO:0007669"/>
    <property type="project" value="TreeGrafter"/>
</dbReference>
<dbReference type="Gene3D" id="3.40.50.880">
    <property type="match status" value="1"/>
</dbReference>
<dbReference type="Proteomes" id="UP000244309">
    <property type="component" value="Unassembled WGS sequence"/>
</dbReference>
<keyword evidence="14" id="KW-1185">Reference proteome</keyword>
<dbReference type="SUPFAM" id="SSF56322">
    <property type="entry name" value="ADC synthase"/>
    <property type="match status" value="1"/>
</dbReference>
<organism evidence="13 14">
    <name type="scientific">Candidozyma haemuli</name>
    <dbReference type="NCBI Taxonomy" id="45357"/>
    <lineage>
        <taxon>Eukaryota</taxon>
        <taxon>Fungi</taxon>
        <taxon>Dikarya</taxon>
        <taxon>Ascomycota</taxon>
        <taxon>Saccharomycotina</taxon>
        <taxon>Pichiomycetes</taxon>
        <taxon>Metschnikowiaceae</taxon>
        <taxon>Candidozyma</taxon>
    </lineage>
</organism>
<evidence type="ECO:0000256" key="4">
    <source>
        <dbReference type="ARBA" id="ARBA00013139"/>
    </source>
</evidence>
<dbReference type="PROSITE" id="PS51273">
    <property type="entry name" value="GATASE_TYPE_1"/>
    <property type="match status" value="1"/>
</dbReference>
<dbReference type="GO" id="GO:0000162">
    <property type="term" value="P:L-tryptophan biosynthetic process"/>
    <property type="evidence" value="ECO:0007669"/>
    <property type="project" value="TreeGrafter"/>
</dbReference>
<dbReference type="UniPathway" id="UPA00077">
    <property type="reaction ID" value="UER00149"/>
</dbReference>
<dbReference type="PANTHER" id="PTHR11236:SF18">
    <property type="entry name" value="AMINODEOXYCHORISMATE SYNTHASE"/>
    <property type="match status" value="1"/>
</dbReference>